<accession>A0A8H4R7W9</accession>
<dbReference type="EMBL" id="JAAMPI010001424">
    <property type="protein sequence ID" value="KAF4625264.1"/>
    <property type="molecule type" value="Genomic_DNA"/>
</dbReference>
<keyword evidence="6" id="KW-1185">Reference proteome</keyword>
<feature type="repeat" description="ANK" evidence="4">
    <location>
        <begin position="110"/>
        <end position="137"/>
    </location>
</feature>
<reference evidence="5 6" key="1">
    <citation type="submission" date="2020-03" db="EMBL/GenBank/DDBJ databases">
        <title>Draft Genome Sequence of Cudoniella acicularis.</title>
        <authorList>
            <person name="Buettner E."/>
            <person name="Kellner H."/>
        </authorList>
    </citation>
    <scope>NUCLEOTIDE SEQUENCE [LARGE SCALE GENOMIC DNA]</scope>
    <source>
        <strain evidence="5 6">DSM 108380</strain>
    </source>
</reference>
<dbReference type="Proteomes" id="UP000566819">
    <property type="component" value="Unassembled WGS sequence"/>
</dbReference>
<comment type="caution">
    <text evidence="5">The sequence shown here is derived from an EMBL/GenBank/DDBJ whole genome shotgun (WGS) entry which is preliminary data.</text>
</comment>
<dbReference type="EC" id="2.3.1.225" evidence="1"/>
<name>A0A8H4R7W9_9HELO</name>
<gene>
    <name evidence="5" type="ORF">G7Y89_g12907</name>
</gene>
<keyword evidence="3 4" id="KW-0040">ANK repeat</keyword>
<evidence type="ECO:0000256" key="4">
    <source>
        <dbReference type="PROSITE-ProRule" id="PRU00023"/>
    </source>
</evidence>
<dbReference type="PROSITE" id="PS50297">
    <property type="entry name" value="ANK_REP_REGION"/>
    <property type="match status" value="1"/>
</dbReference>
<sequence length="247" mass="27632">MPGFSRKESWWGQRRSLQTLLFKFHESQATYERDLIYALLDISSDAHSSSILVPDYTKSLQREGTWPQFLLSLNLVNSELLRIASKKGLEDVKLLLEMRGIEVNSKVDSDCASPLQRAAKNGHLAIVQLLLLNGADIGSLGCKDQHIRTPLSWAAEGGFEAVVKILLDFGAAFELTPLRWTNLLSYAAKSGQEGVVRSLLEEFSRLKRDDTHYFGVLLWAKFDAAERGQTTFIQMLVELGRTAEASS</sequence>
<dbReference type="PROSITE" id="PS50088">
    <property type="entry name" value="ANK_REPEAT"/>
    <property type="match status" value="1"/>
</dbReference>
<dbReference type="Gene3D" id="1.25.40.20">
    <property type="entry name" value="Ankyrin repeat-containing domain"/>
    <property type="match status" value="1"/>
</dbReference>
<evidence type="ECO:0000256" key="1">
    <source>
        <dbReference type="ARBA" id="ARBA00012210"/>
    </source>
</evidence>
<dbReference type="PANTHER" id="PTHR24161">
    <property type="entry name" value="ANK_REP_REGION DOMAIN-CONTAINING PROTEIN-RELATED"/>
    <property type="match status" value="1"/>
</dbReference>
<dbReference type="AlphaFoldDB" id="A0A8H4R7W9"/>
<proteinExistence type="predicted"/>
<dbReference type="SMART" id="SM00248">
    <property type="entry name" value="ANK"/>
    <property type="match status" value="3"/>
</dbReference>
<evidence type="ECO:0000256" key="2">
    <source>
        <dbReference type="ARBA" id="ARBA00022737"/>
    </source>
</evidence>
<organism evidence="5 6">
    <name type="scientific">Cudoniella acicularis</name>
    <dbReference type="NCBI Taxonomy" id="354080"/>
    <lineage>
        <taxon>Eukaryota</taxon>
        <taxon>Fungi</taxon>
        <taxon>Dikarya</taxon>
        <taxon>Ascomycota</taxon>
        <taxon>Pezizomycotina</taxon>
        <taxon>Leotiomycetes</taxon>
        <taxon>Helotiales</taxon>
        <taxon>Tricladiaceae</taxon>
        <taxon>Cudoniella</taxon>
    </lineage>
</organism>
<dbReference type="GO" id="GO:0019706">
    <property type="term" value="F:protein-cysteine S-palmitoyltransferase activity"/>
    <property type="evidence" value="ECO:0007669"/>
    <property type="project" value="UniProtKB-EC"/>
</dbReference>
<dbReference type="Pfam" id="PF12796">
    <property type="entry name" value="Ank_2"/>
    <property type="match status" value="1"/>
</dbReference>
<evidence type="ECO:0000313" key="5">
    <source>
        <dbReference type="EMBL" id="KAF4625264.1"/>
    </source>
</evidence>
<dbReference type="PANTHER" id="PTHR24161:SF85">
    <property type="entry name" value="PALMITOYLTRANSFERASE HIP14"/>
    <property type="match status" value="1"/>
</dbReference>
<dbReference type="InterPro" id="IPR002110">
    <property type="entry name" value="Ankyrin_rpt"/>
</dbReference>
<dbReference type="OrthoDB" id="341259at2759"/>
<dbReference type="InterPro" id="IPR036770">
    <property type="entry name" value="Ankyrin_rpt-contain_sf"/>
</dbReference>
<evidence type="ECO:0000313" key="6">
    <source>
        <dbReference type="Proteomes" id="UP000566819"/>
    </source>
</evidence>
<dbReference type="SUPFAM" id="SSF48403">
    <property type="entry name" value="Ankyrin repeat"/>
    <property type="match status" value="1"/>
</dbReference>
<keyword evidence="2" id="KW-0677">Repeat</keyword>
<protein>
    <recommendedName>
        <fullName evidence="1">protein S-acyltransferase</fullName>
        <ecNumber evidence="1">2.3.1.225</ecNumber>
    </recommendedName>
</protein>
<evidence type="ECO:0000256" key="3">
    <source>
        <dbReference type="ARBA" id="ARBA00023043"/>
    </source>
</evidence>